<dbReference type="GO" id="GO:0032993">
    <property type="term" value="C:protein-DNA complex"/>
    <property type="evidence" value="ECO:0007669"/>
    <property type="project" value="TreeGrafter"/>
</dbReference>
<dbReference type="EMBL" id="CP000719">
    <property type="protein sequence ID" value="ABS45650.1"/>
    <property type="molecule type" value="Genomic_DNA"/>
</dbReference>
<organism evidence="8 9">
    <name type="scientific">Yersinia pseudotuberculosis serotype O:1b (strain IP 31758)</name>
    <dbReference type="NCBI Taxonomy" id="349747"/>
    <lineage>
        <taxon>Bacteria</taxon>
        <taxon>Pseudomonadati</taxon>
        <taxon>Pseudomonadota</taxon>
        <taxon>Gammaproteobacteria</taxon>
        <taxon>Enterobacterales</taxon>
        <taxon>Yersiniaceae</taxon>
        <taxon>Yersinia</taxon>
    </lineage>
</organism>
<evidence type="ECO:0000256" key="6">
    <source>
        <dbReference type="SAM" id="Coils"/>
    </source>
</evidence>
<keyword evidence="3" id="KW-0963">Cytoplasm</keyword>
<dbReference type="GO" id="GO:0009295">
    <property type="term" value="C:nucleoid"/>
    <property type="evidence" value="ECO:0007669"/>
    <property type="project" value="UniProtKB-SubCell"/>
</dbReference>
<evidence type="ECO:0000256" key="1">
    <source>
        <dbReference type="ARBA" id="ARBA00004453"/>
    </source>
</evidence>
<dbReference type="InterPro" id="IPR054180">
    <property type="entry name" value="H-NS-like_N"/>
</dbReference>
<dbReference type="KEGG" id="ypi:YpsIP31758_B0123"/>
<evidence type="ECO:0000256" key="3">
    <source>
        <dbReference type="ARBA" id="ARBA00022490"/>
    </source>
</evidence>
<dbReference type="GO" id="GO:0046983">
    <property type="term" value="F:protein dimerization activity"/>
    <property type="evidence" value="ECO:0007669"/>
    <property type="project" value="InterPro"/>
</dbReference>
<sequence length="141" mass="16674">MSEDTLKLINNLRSLRAFAKELDIDSLREFQEKLNTVIQEREKEEEEAKQEELKKRETLERFRNQITEAGINPEEVANFLTNTKTVNKVKSVRKKRTPKYEYLDSNGEVRQWTGQGRHPQPISEAIKNEGKKLEDFLIKKR</sequence>
<name>A0A0U1QTE1_YERP3</name>
<dbReference type="PANTHER" id="PTHR38097">
    <property type="match status" value="1"/>
</dbReference>
<dbReference type="InterPro" id="IPR027454">
    <property type="entry name" value="Histone_HNS_N"/>
</dbReference>
<dbReference type="Gene3D" id="4.10.430.10">
    <property type="entry name" value="Histone-like protein H-NS, C-terminal domain"/>
    <property type="match status" value="1"/>
</dbReference>
<proteinExistence type="inferred from homology"/>
<evidence type="ECO:0000256" key="4">
    <source>
        <dbReference type="ARBA" id="ARBA00023125"/>
    </source>
</evidence>
<dbReference type="GO" id="GO:0001217">
    <property type="term" value="F:DNA-binding transcription repressor activity"/>
    <property type="evidence" value="ECO:0007669"/>
    <property type="project" value="TreeGrafter"/>
</dbReference>
<evidence type="ECO:0000313" key="8">
    <source>
        <dbReference type="EMBL" id="ABS45650.1"/>
    </source>
</evidence>
<dbReference type="Gene3D" id="1.10.287.1050">
    <property type="entry name" value="H-NS histone-like proteins"/>
    <property type="match status" value="1"/>
</dbReference>
<dbReference type="SMART" id="SM00528">
    <property type="entry name" value="HNS"/>
    <property type="match status" value="1"/>
</dbReference>
<feature type="domain" description="DNA-binding protein H-NS-like C-terminal" evidence="7">
    <location>
        <begin position="90"/>
        <end position="138"/>
    </location>
</feature>
<evidence type="ECO:0000313" key="9">
    <source>
        <dbReference type="Proteomes" id="UP000002412"/>
    </source>
</evidence>
<dbReference type="Pfam" id="PF22470">
    <property type="entry name" value="Histone_HNS_N"/>
    <property type="match status" value="1"/>
</dbReference>
<keyword evidence="4 5" id="KW-0238">DNA-binding</keyword>
<geneLocation type="plasmid" evidence="9">
    <name>plasmid_153kb</name>
</geneLocation>
<feature type="coiled-coil region" evidence="6">
    <location>
        <begin position="27"/>
        <end position="65"/>
    </location>
</feature>
<dbReference type="InterPro" id="IPR001801">
    <property type="entry name" value="Histone_HNS"/>
</dbReference>
<dbReference type="InterPro" id="IPR027444">
    <property type="entry name" value="H-NS_C_dom"/>
</dbReference>
<protein>
    <recommendedName>
        <fullName evidence="5">DNA-binding protein</fullName>
    </recommendedName>
</protein>
<dbReference type="InterPro" id="IPR037150">
    <property type="entry name" value="H-NS_C_dom_sf"/>
</dbReference>
<comment type="similarity">
    <text evidence="2 5">Belongs to the histone-like protein H-NS family.</text>
</comment>
<keyword evidence="6" id="KW-0175">Coiled coil</keyword>
<dbReference type="GO" id="GO:0003681">
    <property type="term" value="F:bent DNA binding"/>
    <property type="evidence" value="ECO:0007669"/>
    <property type="project" value="TreeGrafter"/>
</dbReference>
<dbReference type="PANTHER" id="PTHR38097:SF2">
    <property type="entry name" value="DNA-BINDING PROTEIN STPA"/>
    <property type="match status" value="1"/>
</dbReference>
<dbReference type="AlphaFoldDB" id="A0A0U1QTE1"/>
<accession>A0A0U1QTE1</accession>
<reference evidence="8 9" key="1">
    <citation type="journal article" date="2007" name="PLoS Genet.">
        <title>The complete genome sequence of Yersinia pseudotuberculosis IP31758, the causative agent of Far East scarlet-like fever.</title>
        <authorList>
            <person name="Eppinger M."/>
            <person name="Rosovitz M.J."/>
            <person name="Fricke W.F."/>
            <person name="Rasko D.A."/>
            <person name="Kokorina G."/>
            <person name="Fayolle C."/>
            <person name="Lindler L.E."/>
            <person name="Carniel E."/>
            <person name="Ravel J."/>
        </authorList>
    </citation>
    <scope>NUCLEOTIDE SEQUENCE [LARGE SCALE GENOMIC DNA]</scope>
    <source>
        <strain evidence="8 9">IP 31758</strain>
        <plasmid evidence="9">Plasmid plasmid_153kb</plasmid>
    </source>
</reference>
<dbReference type="PIRSF" id="PIRSF002096">
    <property type="entry name" value="HnS"/>
    <property type="match status" value="1"/>
</dbReference>
<keyword evidence="8" id="KW-0614">Plasmid</keyword>
<dbReference type="Proteomes" id="UP000002412">
    <property type="component" value="Plasmid p_153kb"/>
</dbReference>
<comment type="subcellular location">
    <subcellularLocation>
        <location evidence="1">Cytoplasm</location>
        <location evidence="1">Nucleoid</location>
    </subcellularLocation>
</comment>
<evidence type="ECO:0000256" key="2">
    <source>
        <dbReference type="ARBA" id="ARBA00010610"/>
    </source>
</evidence>
<gene>
    <name evidence="8" type="ordered locus">YpsIP31758_B0123</name>
</gene>
<evidence type="ECO:0000259" key="7">
    <source>
        <dbReference type="SMART" id="SM00528"/>
    </source>
</evidence>
<dbReference type="GO" id="GO:0000976">
    <property type="term" value="F:transcription cis-regulatory region binding"/>
    <property type="evidence" value="ECO:0007669"/>
    <property type="project" value="TreeGrafter"/>
</dbReference>
<dbReference type="Pfam" id="PF00816">
    <property type="entry name" value="Histone_HNS"/>
    <property type="match status" value="1"/>
</dbReference>
<dbReference type="GO" id="GO:0003680">
    <property type="term" value="F:minor groove of adenine-thymine-rich DNA binding"/>
    <property type="evidence" value="ECO:0007669"/>
    <property type="project" value="TreeGrafter"/>
</dbReference>
<evidence type="ECO:0000256" key="5">
    <source>
        <dbReference type="PIRNR" id="PIRNR002096"/>
    </source>
</evidence>
<dbReference type="RefSeq" id="WP_011988494.1">
    <property type="nucleotide sequence ID" value="NC_009705.1"/>
</dbReference>
<dbReference type="GO" id="GO:0005829">
    <property type="term" value="C:cytosol"/>
    <property type="evidence" value="ECO:0007669"/>
    <property type="project" value="TreeGrafter"/>
</dbReference>
<dbReference type="HOGENOM" id="CLU_117503_0_0_6"/>
<dbReference type="SUPFAM" id="SSF81273">
    <property type="entry name" value="H-NS histone-like proteins"/>
    <property type="match status" value="2"/>
</dbReference>
<dbReference type="GO" id="GO:0030527">
    <property type="term" value="F:structural constituent of chromatin"/>
    <property type="evidence" value="ECO:0007669"/>
    <property type="project" value="InterPro"/>
</dbReference>